<proteinExistence type="predicted"/>
<feature type="region of interest" description="Disordered" evidence="1">
    <location>
        <begin position="547"/>
        <end position="571"/>
    </location>
</feature>
<evidence type="ECO:0000313" key="3">
    <source>
        <dbReference type="Proteomes" id="UP000271031"/>
    </source>
</evidence>
<comment type="caution">
    <text evidence="2">The sequence shown here is derived from an EMBL/GenBank/DDBJ whole genome shotgun (WGS) entry which is preliminary data.</text>
</comment>
<feature type="compositionally biased region" description="Basic and acidic residues" evidence="1">
    <location>
        <begin position="561"/>
        <end position="570"/>
    </location>
</feature>
<dbReference type="EMBL" id="RHHQ01000007">
    <property type="protein sequence ID" value="RNB90556.1"/>
    <property type="molecule type" value="Genomic_DNA"/>
</dbReference>
<evidence type="ECO:0000256" key="1">
    <source>
        <dbReference type="SAM" id="MobiDB-lite"/>
    </source>
</evidence>
<name>A0A3M8DQZ8_9BACL</name>
<evidence type="ECO:0000313" key="2">
    <source>
        <dbReference type="EMBL" id="RNB90556.1"/>
    </source>
</evidence>
<dbReference type="OrthoDB" id="2730934at2"/>
<reference evidence="2 3" key="1">
    <citation type="submission" date="2018-10" db="EMBL/GenBank/DDBJ databases">
        <title>Phylogenomics of Brevibacillus.</title>
        <authorList>
            <person name="Dunlap C."/>
        </authorList>
    </citation>
    <scope>NUCLEOTIDE SEQUENCE [LARGE SCALE GENOMIC DNA]</scope>
    <source>
        <strain evidence="2 3">JCM 15716</strain>
    </source>
</reference>
<organism evidence="2 3">
    <name type="scientific">Brevibacillus fluminis</name>
    <dbReference type="NCBI Taxonomy" id="511487"/>
    <lineage>
        <taxon>Bacteria</taxon>
        <taxon>Bacillati</taxon>
        <taxon>Bacillota</taxon>
        <taxon>Bacilli</taxon>
        <taxon>Bacillales</taxon>
        <taxon>Paenibacillaceae</taxon>
        <taxon>Brevibacillus</taxon>
    </lineage>
</organism>
<gene>
    <name evidence="2" type="ORF">EDM56_08610</name>
</gene>
<keyword evidence="3" id="KW-1185">Reference proteome</keyword>
<dbReference type="RefSeq" id="WP_122917482.1">
    <property type="nucleotide sequence ID" value="NZ_RHHQ01000007.1"/>
</dbReference>
<evidence type="ECO:0008006" key="4">
    <source>
        <dbReference type="Google" id="ProtNLM"/>
    </source>
</evidence>
<protein>
    <recommendedName>
        <fullName evidence="4">Type 4 fimbrial biogenesis protein PilX N-terminal domain-containing protein</fullName>
    </recommendedName>
</protein>
<accession>A0A3M8DQZ8</accession>
<sequence>MKLKEENGYAAIVALIVIVLLTVIGTNLLQVTLSSLVQARKTESRSEAEYNARMGMEEALARINKAVTQGNAEIQRKTAMLTGDSNTLDVDGVQAAYDRAFSSLEANSFTPMDESPYKITIKREPTKAETAKKKIEAFVAKLVVESVGEAPSANGHVDRSTLKATIYVTSLPEEFYYVLSTPDDPASVLTLNGAAYIEGDVFSHAYSLSKTATYYLETNDEVANMVPKHKESTYPSIIGVAEVPFVPYKDLPSRFQKDGNAFDDNGFSSVKKAVQSQWDQALVLAPTLKFQANPHFGNIQPIDEVVKRKGAPIDFKKPGASVAIEPLTYQGEDQSGVVSKSEVNQSVIIGEKHHLTSPETFQINGNLTMQENADLQVIDGNLLVGGTGDATDSTAAATLRGSVSLVDSTGTRNSNAFIYVNGNAVLEDLTFDGNIYVNGDLYVQKNFQMNGTVYVSKNVYFTEDGATKEAPNTGKTLVILAKGTVEAYNLNLYDYQSATPKPKEMHVFIVSQDPAGVTLYGVGSNVRFVGGIHANKIELNAVRGKVNEPNKDAGETEPEFVDPKNNDPKSSRLSTIYADDIFENTPPGIPIIHRLSYHIQSMAFETN</sequence>
<dbReference type="AlphaFoldDB" id="A0A3M8DQZ8"/>
<dbReference type="Proteomes" id="UP000271031">
    <property type="component" value="Unassembled WGS sequence"/>
</dbReference>